<dbReference type="EMBL" id="JBCEZU010000586">
    <property type="protein sequence ID" value="KAK9514878.1"/>
    <property type="molecule type" value="Genomic_DNA"/>
</dbReference>
<organism evidence="8 9">
    <name type="scientific">Zoarces viviparus</name>
    <name type="common">Viviparous eelpout</name>
    <name type="synonym">Blennius viviparus</name>
    <dbReference type="NCBI Taxonomy" id="48416"/>
    <lineage>
        <taxon>Eukaryota</taxon>
        <taxon>Metazoa</taxon>
        <taxon>Chordata</taxon>
        <taxon>Craniata</taxon>
        <taxon>Vertebrata</taxon>
        <taxon>Euteleostomi</taxon>
        <taxon>Actinopterygii</taxon>
        <taxon>Neopterygii</taxon>
        <taxon>Teleostei</taxon>
        <taxon>Neoteleostei</taxon>
        <taxon>Acanthomorphata</taxon>
        <taxon>Eupercaria</taxon>
        <taxon>Perciformes</taxon>
        <taxon>Cottioidei</taxon>
        <taxon>Zoarcales</taxon>
        <taxon>Zoarcidae</taxon>
        <taxon>Zoarcinae</taxon>
        <taxon>Zoarces</taxon>
    </lineage>
</organism>
<feature type="region of interest" description="Disordered" evidence="5">
    <location>
        <begin position="22"/>
        <end position="41"/>
    </location>
</feature>
<accession>A0AAW1DYH7</accession>
<evidence type="ECO:0000256" key="2">
    <source>
        <dbReference type="ARBA" id="ARBA00022525"/>
    </source>
</evidence>
<evidence type="ECO:0000259" key="7">
    <source>
        <dbReference type="PROSITE" id="PS50871"/>
    </source>
</evidence>
<dbReference type="InterPro" id="IPR050822">
    <property type="entry name" value="Cerebellin_Synaptic_Org"/>
</dbReference>
<keyword evidence="3 6" id="KW-0732">Signal</keyword>
<keyword evidence="2" id="KW-0964">Secreted</keyword>
<evidence type="ECO:0000313" key="8">
    <source>
        <dbReference type="EMBL" id="KAK9514878.1"/>
    </source>
</evidence>
<comment type="subcellular location">
    <subcellularLocation>
        <location evidence="1">Secreted</location>
    </subcellularLocation>
</comment>
<gene>
    <name evidence="8" type="ORF">VZT92_025561</name>
</gene>
<name>A0AAW1DYH7_ZOAVI</name>
<protein>
    <recommendedName>
        <fullName evidence="7">C1q domain-containing protein</fullName>
    </recommendedName>
</protein>
<feature type="compositionally biased region" description="Polar residues" evidence="5">
    <location>
        <begin position="22"/>
        <end position="34"/>
    </location>
</feature>
<reference evidence="8 9" key="1">
    <citation type="journal article" date="2024" name="Genome Biol. Evol.">
        <title>Chromosome-level genome assembly of the viviparous eelpout Zoarces viviparus.</title>
        <authorList>
            <person name="Fuhrmann N."/>
            <person name="Brasseur M.V."/>
            <person name="Bakowski C.E."/>
            <person name="Podsiadlowski L."/>
            <person name="Prost S."/>
            <person name="Krehenwinkel H."/>
            <person name="Mayer C."/>
        </authorList>
    </citation>
    <scope>NUCLEOTIDE SEQUENCE [LARGE SCALE GENOMIC DNA]</scope>
    <source>
        <strain evidence="8">NO-MEL_2022_Ind0_liver</strain>
    </source>
</reference>
<evidence type="ECO:0000256" key="5">
    <source>
        <dbReference type="SAM" id="MobiDB-lite"/>
    </source>
</evidence>
<dbReference type="SMART" id="SM00110">
    <property type="entry name" value="C1Q"/>
    <property type="match status" value="1"/>
</dbReference>
<evidence type="ECO:0000313" key="9">
    <source>
        <dbReference type="Proteomes" id="UP001488805"/>
    </source>
</evidence>
<feature type="domain" description="C1q" evidence="7">
    <location>
        <begin position="160"/>
        <end position="298"/>
    </location>
</feature>
<dbReference type="Proteomes" id="UP001488805">
    <property type="component" value="Unassembled WGS sequence"/>
</dbReference>
<dbReference type="Gene3D" id="2.60.120.40">
    <property type="match status" value="1"/>
</dbReference>
<dbReference type="PRINTS" id="PR00007">
    <property type="entry name" value="COMPLEMNTC1Q"/>
</dbReference>
<proteinExistence type="predicted"/>
<dbReference type="Pfam" id="PF00386">
    <property type="entry name" value="C1q"/>
    <property type="match status" value="1"/>
</dbReference>
<dbReference type="PANTHER" id="PTHR22923">
    <property type="entry name" value="CEREBELLIN-RELATED"/>
    <property type="match status" value="1"/>
</dbReference>
<dbReference type="AlphaFoldDB" id="A0AAW1DYH7"/>
<evidence type="ECO:0000256" key="1">
    <source>
        <dbReference type="ARBA" id="ARBA00004613"/>
    </source>
</evidence>
<dbReference type="PROSITE" id="PS50871">
    <property type="entry name" value="C1Q"/>
    <property type="match status" value="1"/>
</dbReference>
<evidence type="ECO:0000256" key="4">
    <source>
        <dbReference type="SAM" id="Coils"/>
    </source>
</evidence>
<dbReference type="GO" id="GO:0005576">
    <property type="term" value="C:extracellular region"/>
    <property type="evidence" value="ECO:0007669"/>
    <property type="project" value="UniProtKB-SubCell"/>
</dbReference>
<sequence length="298" mass="32994">MKTCSVFLLVLIFCHLCRAQTQSSDDDPAQTQRDGTGADAGEKELVQQTDVWVELRNLRDMVVEQKVELKYLTARVTAAESIVEALEIKNTAMEARMTAAESVAEELQMENDVQAADLAVVQQKLSTLQQRLTVGEHHVEELEKQQEGQDAALQELQNSNKVGKVAFSASLLTSGDGNTESEGHVPLIYRNVFTNIGNHYDPNTGHFTAPVRGVYYFRFTGHVAHSDRSMIMRLVKNGRLMVTAGDRSTTSTDPEDNASNGVVLQLEVGDAVSIQMNGEVWDDLYHRTTFSGFLLFPS</sequence>
<comment type="caution">
    <text evidence="8">The sequence shown here is derived from an EMBL/GenBank/DDBJ whole genome shotgun (WGS) entry which is preliminary data.</text>
</comment>
<keyword evidence="4" id="KW-0175">Coiled coil</keyword>
<evidence type="ECO:0000256" key="6">
    <source>
        <dbReference type="SAM" id="SignalP"/>
    </source>
</evidence>
<feature type="signal peptide" evidence="6">
    <location>
        <begin position="1"/>
        <end position="19"/>
    </location>
</feature>
<feature type="chain" id="PRO_5043699221" description="C1q domain-containing protein" evidence="6">
    <location>
        <begin position="20"/>
        <end position="298"/>
    </location>
</feature>
<keyword evidence="9" id="KW-1185">Reference proteome</keyword>
<dbReference type="SUPFAM" id="SSF49842">
    <property type="entry name" value="TNF-like"/>
    <property type="match status" value="1"/>
</dbReference>
<dbReference type="InterPro" id="IPR008983">
    <property type="entry name" value="Tumour_necrosis_fac-like_dom"/>
</dbReference>
<dbReference type="InterPro" id="IPR001073">
    <property type="entry name" value="C1q_dom"/>
</dbReference>
<feature type="coiled-coil region" evidence="4">
    <location>
        <begin position="83"/>
        <end position="159"/>
    </location>
</feature>
<dbReference type="PANTHER" id="PTHR22923:SF102">
    <property type="entry name" value="CEREBELLIN 13-RELATED"/>
    <property type="match status" value="1"/>
</dbReference>
<evidence type="ECO:0000256" key="3">
    <source>
        <dbReference type="ARBA" id="ARBA00022729"/>
    </source>
</evidence>